<dbReference type="EMBL" id="CABFNQ020000756">
    <property type="protein sequence ID" value="CAH0035995.1"/>
    <property type="molecule type" value="Genomic_DNA"/>
</dbReference>
<dbReference type="Pfam" id="PF14441">
    <property type="entry name" value="OTT_1508_deam"/>
    <property type="match status" value="1"/>
</dbReference>
<name>A0A9N9VVW6_9HYPO</name>
<gene>
    <name evidence="1" type="ORF">CRHIZ90672A_00015303</name>
</gene>
<accession>A0A9N9VVW6</accession>
<dbReference type="PANTHER" id="PTHR42037">
    <property type="match status" value="1"/>
</dbReference>
<proteinExistence type="predicted"/>
<reference evidence="1" key="1">
    <citation type="submission" date="2021-10" db="EMBL/GenBank/DDBJ databases">
        <authorList>
            <person name="Piombo E."/>
        </authorList>
    </citation>
    <scope>NUCLEOTIDE SEQUENCE</scope>
</reference>
<protein>
    <submittedName>
        <fullName evidence="1">Uncharacterized protein</fullName>
    </submittedName>
</protein>
<dbReference type="InterPro" id="IPR027796">
    <property type="entry name" value="OTT_1508_deam-like"/>
</dbReference>
<dbReference type="OrthoDB" id="3251507at2759"/>
<evidence type="ECO:0000313" key="2">
    <source>
        <dbReference type="Proteomes" id="UP000696573"/>
    </source>
</evidence>
<dbReference type="PANTHER" id="PTHR42037:SF1">
    <property type="match status" value="1"/>
</dbReference>
<dbReference type="Proteomes" id="UP000696573">
    <property type="component" value="Unassembled WGS sequence"/>
</dbReference>
<organism evidence="1 2">
    <name type="scientific">Clonostachys rhizophaga</name>
    <dbReference type="NCBI Taxonomy" id="160324"/>
    <lineage>
        <taxon>Eukaryota</taxon>
        <taxon>Fungi</taxon>
        <taxon>Dikarya</taxon>
        <taxon>Ascomycota</taxon>
        <taxon>Pezizomycotina</taxon>
        <taxon>Sordariomycetes</taxon>
        <taxon>Hypocreomycetidae</taxon>
        <taxon>Hypocreales</taxon>
        <taxon>Bionectriaceae</taxon>
        <taxon>Clonostachys</taxon>
    </lineage>
</organism>
<evidence type="ECO:0000313" key="1">
    <source>
        <dbReference type="EMBL" id="CAH0035995.1"/>
    </source>
</evidence>
<keyword evidence="2" id="KW-1185">Reference proteome</keyword>
<comment type="caution">
    <text evidence="1">The sequence shown here is derived from an EMBL/GenBank/DDBJ whole genome shotgun (WGS) entry which is preliminary data.</text>
</comment>
<sequence>MEQILENAGKTLYPRLALYEALAVYKGEHKRRQLARDESDDTCEIRRDFLDSFAYLCDIEKGGATVTAAGLQKLPYSNILWLAANEGIRNTVHLYAKSVLRQLVLVNSEETELRVREEVFQRAVQMCTPRLIFYNNEVRLCARKCRMELRKQLPDDAVSALRRKLRKLSEPPISFTIAHIVDLCYGMRGHEVDAIKKRSTHSQDDFGKLAHYIGRLGATRCSVNTVVKAMRQVPALRQITDIRVIEEPNALHITISTENMIPYEIVWAISKDSVSQNTLDIQSALHNLINLDPPLNDGTSNPIRINLANRRTIVTRVHAELQICDQFSRHGFEFVADDKYIGCSKPACYFCYNWLVNHKHKYVQPATHYKIIPGCRGPDNDINESGATILKEMYSKMTLRVGQDIIDFLLHVGGREAAGRTHQYLSTEGTSRATSAV</sequence>
<dbReference type="AlphaFoldDB" id="A0A9N9VVW6"/>